<keyword evidence="12" id="KW-0418">Kinase</keyword>
<keyword evidence="18" id="KW-1185">Reference proteome</keyword>
<dbReference type="EC" id="2.7.3.9" evidence="5"/>
<keyword evidence="7" id="KW-0963">Cytoplasm</keyword>
<dbReference type="GO" id="GO:0005737">
    <property type="term" value="C:cytoplasm"/>
    <property type="evidence" value="ECO:0007669"/>
    <property type="project" value="UniProtKB-SubCell"/>
</dbReference>
<feature type="domain" description="PTS EIIA type-1" evidence="15">
    <location>
        <begin position="22"/>
        <end position="126"/>
    </location>
</feature>
<dbReference type="PRINTS" id="PR01736">
    <property type="entry name" value="PHPHTRNFRASE"/>
</dbReference>
<dbReference type="Pfam" id="PF00381">
    <property type="entry name" value="PTS-HPr"/>
    <property type="match status" value="1"/>
</dbReference>
<dbReference type="Pfam" id="PF00391">
    <property type="entry name" value="PEP-utilizers"/>
    <property type="match status" value="1"/>
</dbReference>
<dbReference type="Pfam" id="PF02896">
    <property type="entry name" value="PEP-utilizers_C"/>
    <property type="match status" value="1"/>
</dbReference>
<keyword evidence="17" id="KW-0670">Pyruvate</keyword>
<dbReference type="InterPro" id="IPR036637">
    <property type="entry name" value="Phosphohistidine_dom_sf"/>
</dbReference>
<dbReference type="InterPro" id="IPR023151">
    <property type="entry name" value="PEP_util_CS"/>
</dbReference>
<dbReference type="AlphaFoldDB" id="A0A2T5GLM7"/>
<dbReference type="InterPro" id="IPR011055">
    <property type="entry name" value="Dup_hybrid_motif"/>
</dbReference>
<evidence type="ECO:0000313" key="18">
    <source>
        <dbReference type="Proteomes" id="UP000244189"/>
    </source>
</evidence>
<dbReference type="InterPro" id="IPR040442">
    <property type="entry name" value="Pyrv_kinase-like_dom_sf"/>
</dbReference>
<dbReference type="Pfam" id="PF00358">
    <property type="entry name" value="PTS_EIIA_1"/>
    <property type="match status" value="1"/>
</dbReference>
<evidence type="ECO:0000256" key="12">
    <source>
        <dbReference type="ARBA" id="ARBA00022777"/>
    </source>
</evidence>
<dbReference type="NCBIfam" id="TIGR01417">
    <property type="entry name" value="PTS_I_fam"/>
    <property type="match status" value="1"/>
</dbReference>
<dbReference type="Proteomes" id="UP000244189">
    <property type="component" value="Unassembled WGS sequence"/>
</dbReference>
<comment type="subcellular location">
    <subcellularLocation>
        <location evidence="3">Cytoplasm</location>
    </subcellularLocation>
</comment>
<evidence type="ECO:0000256" key="5">
    <source>
        <dbReference type="ARBA" id="ARBA00012232"/>
    </source>
</evidence>
<keyword evidence="6" id="KW-0813">Transport</keyword>
<evidence type="ECO:0000256" key="2">
    <source>
        <dbReference type="ARBA" id="ARBA00001946"/>
    </source>
</evidence>
<dbReference type="SUPFAM" id="SSF51621">
    <property type="entry name" value="Phosphoenolpyruvate/pyruvate domain"/>
    <property type="match status" value="1"/>
</dbReference>
<evidence type="ECO:0000256" key="3">
    <source>
        <dbReference type="ARBA" id="ARBA00004496"/>
    </source>
</evidence>
<dbReference type="InterPro" id="IPR001020">
    <property type="entry name" value="PTS_HPr_His_P_site"/>
</dbReference>
<dbReference type="PROSITE" id="PS00369">
    <property type="entry name" value="PTS_HPR_HIS"/>
    <property type="match status" value="1"/>
</dbReference>
<dbReference type="Gene3D" id="3.20.20.60">
    <property type="entry name" value="Phosphoenolpyruvate-binding domains"/>
    <property type="match status" value="1"/>
</dbReference>
<name>A0A2T5GLM7_9SPHN</name>
<dbReference type="InterPro" id="IPR015813">
    <property type="entry name" value="Pyrv/PenolPyrv_kinase-like_dom"/>
</dbReference>
<evidence type="ECO:0000256" key="1">
    <source>
        <dbReference type="ARBA" id="ARBA00000683"/>
    </source>
</evidence>
<dbReference type="PANTHER" id="PTHR46244:SF6">
    <property type="entry name" value="PHOSPHOENOLPYRUVATE-PROTEIN PHOSPHOTRANSFERASE"/>
    <property type="match status" value="1"/>
</dbReference>
<evidence type="ECO:0000259" key="16">
    <source>
        <dbReference type="PROSITE" id="PS51350"/>
    </source>
</evidence>
<evidence type="ECO:0000256" key="10">
    <source>
        <dbReference type="ARBA" id="ARBA00022683"/>
    </source>
</evidence>
<dbReference type="InterPro" id="IPR000121">
    <property type="entry name" value="PEP_util_C"/>
</dbReference>
<gene>
    <name evidence="17" type="ORF">C8J26_1940</name>
</gene>
<comment type="catalytic activity">
    <reaction evidence="1">
        <text>L-histidyl-[protein] + phosphoenolpyruvate = N(pros)-phospho-L-histidyl-[protein] + pyruvate</text>
        <dbReference type="Rhea" id="RHEA:23880"/>
        <dbReference type="Rhea" id="RHEA-COMP:9745"/>
        <dbReference type="Rhea" id="RHEA-COMP:9746"/>
        <dbReference type="ChEBI" id="CHEBI:15361"/>
        <dbReference type="ChEBI" id="CHEBI:29979"/>
        <dbReference type="ChEBI" id="CHEBI:58702"/>
        <dbReference type="ChEBI" id="CHEBI:64837"/>
        <dbReference type="EC" id="2.7.3.9"/>
    </reaction>
</comment>
<keyword evidence="13" id="KW-0460">Magnesium</keyword>
<dbReference type="PROSITE" id="PS51093">
    <property type="entry name" value="PTS_EIIA_TYPE_1"/>
    <property type="match status" value="1"/>
</dbReference>
<dbReference type="PROSITE" id="PS00371">
    <property type="entry name" value="PTS_EIIA_TYPE_1_HIS"/>
    <property type="match status" value="1"/>
</dbReference>
<dbReference type="GO" id="GO:0008965">
    <property type="term" value="F:phosphoenolpyruvate-protein phosphotransferase activity"/>
    <property type="evidence" value="ECO:0007669"/>
    <property type="project" value="UniProtKB-EC"/>
</dbReference>
<dbReference type="NCBIfam" id="TIGR01003">
    <property type="entry name" value="PTS_HPr_family"/>
    <property type="match status" value="1"/>
</dbReference>
<dbReference type="PRINTS" id="PR00107">
    <property type="entry name" value="PHOSPHOCPHPR"/>
</dbReference>
<dbReference type="RefSeq" id="WP_107957715.1">
    <property type="nucleotide sequence ID" value="NZ_QAOG01000003.1"/>
</dbReference>
<keyword evidence="9 17" id="KW-0808">Transferase</keyword>
<keyword evidence="10" id="KW-0598">Phosphotransferase system</keyword>
<evidence type="ECO:0000256" key="9">
    <source>
        <dbReference type="ARBA" id="ARBA00022679"/>
    </source>
</evidence>
<dbReference type="InterPro" id="IPR006318">
    <property type="entry name" value="PTS_EI-like"/>
</dbReference>
<protein>
    <recommendedName>
        <fullName evidence="5">phosphoenolpyruvate--protein phosphotransferase</fullName>
        <ecNumber evidence="5">2.7.3.9</ecNumber>
    </recommendedName>
</protein>
<dbReference type="Pfam" id="PF05524">
    <property type="entry name" value="PEP-utilisers_N"/>
    <property type="match status" value="1"/>
</dbReference>
<dbReference type="InterPro" id="IPR000032">
    <property type="entry name" value="HPr-like"/>
</dbReference>
<dbReference type="Gene3D" id="3.30.1340.10">
    <property type="entry name" value="HPr-like"/>
    <property type="match status" value="1"/>
</dbReference>
<keyword evidence="8" id="KW-0762">Sugar transport</keyword>
<feature type="region of interest" description="Disordered" evidence="14">
    <location>
        <begin position="262"/>
        <end position="304"/>
    </location>
</feature>
<dbReference type="Gene3D" id="3.50.30.10">
    <property type="entry name" value="Phosphohistidine domain"/>
    <property type="match status" value="1"/>
</dbReference>
<comment type="similarity">
    <text evidence="4">Belongs to the PEP-utilizing enzyme family.</text>
</comment>
<evidence type="ECO:0000313" key="17">
    <source>
        <dbReference type="EMBL" id="PTQ60230.1"/>
    </source>
</evidence>
<dbReference type="PANTHER" id="PTHR46244">
    <property type="entry name" value="PHOSPHOENOLPYRUVATE-PROTEIN PHOSPHOTRANSFERASE"/>
    <property type="match status" value="1"/>
</dbReference>
<proteinExistence type="inferred from homology"/>
<evidence type="ECO:0000256" key="11">
    <source>
        <dbReference type="ARBA" id="ARBA00022723"/>
    </source>
</evidence>
<feature type="compositionally biased region" description="Low complexity" evidence="14">
    <location>
        <begin position="262"/>
        <end position="271"/>
    </location>
</feature>
<dbReference type="NCBIfam" id="TIGR00830">
    <property type="entry name" value="PTBA"/>
    <property type="match status" value="1"/>
</dbReference>
<dbReference type="InterPro" id="IPR035895">
    <property type="entry name" value="HPr-like_sf"/>
</dbReference>
<dbReference type="InterPro" id="IPR008279">
    <property type="entry name" value="PEP-util_enz_mobile_dom"/>
</dbReference>
<organism evidence="17 18">
    <name type="scientific">Sphingomonas aurantiaca</name>
    <dbReference type="NCBI Taxonomy" id="185949"/>
    <lineage>
        <taxon>Bacteria</taxon>
        <taxon>Pseudomonadati</taxon>
        <taxon>Pseudomonadota</taxon>
        <taxon>Alphaproteobacteria</taxon>
        <taxon>Sphingomonadales</taxon>
        <taxon>Sphingomonadaceae</taxon>
        <taxon>Sphingomonas</taxon>
    </lineage>
</organism>
<dbReference type="GO" id="GO:0016301">
    <property type="term" value="F:kinase activity"/>
    <property type="evidence" value="ECO:0007669"/>
    <property type="project" value="UniProtKB-KW"/>
</dbReference>
<keyword evidence="11" id="KW-0479">Metal-binding</keyword>
<evidence type="ECO:0000256" key="8">
    <source>
        <dbReference type="ARBA" id="ARBA00022597"/>
    </source>
</evidence>
<evidence type="ECO:0000256" key="7">
    <source>
        <dbReference type="ARBA" id="ARBA00022490"/>
    </source>
</evidence>
<evidence type="ECO:0000256" key="13">
    <source>
        <dbReference type="ARBA" id="ARBA00022842"/>
    </source>
</evidence>
<dbReference type="PROSITE" id="PS00742">
    <property type="entry name" value="PEP_ENZYMES_2"/>
    <property type="match status" value="1"/>
</dbReference>
<dbReference type="InterPro" id="IPR050499">
    <property type="entry name" value="PEP-utilizing_PTS_enzyme"/>
</dbReference>
<dbReference type="GO" id="GO:0009401">
    <property type="term" value="P:phosphoenolpyruvate-dependent sugar phosphotransferase system"/>
    <property type="evidence" value="ECO:0007669"/>
    <property type="project" value="UniProtKB-KW"/>
</dbReference>
<evidence type="ECO:0000256" key="4">
    <source>
        <dbReference type="ARBA" id="ARBA00007837"/>
    </source>
</evidence>
<dbReference type="Gene3D" id="1.10.274.10">
    <property type="entry name" value="PtsI, HPr-binding domain"/>
    <property type="match status" value="1"/>
</dbReference>
<dbReference type="SUPFAM" id="SSF47831">
    <property type="entry name" value="Enzyme I of the PEP:sugar phosphotransferase system HPr-binding (sub)domain"/>
    <property type="match status" value="1"/>
</dbReference>
<accession>A0A2T5GLM7</accession>
<dbReference type="FunFam" id="2.70.70.10:FF:000001">
    <property type="entry name" value="PTS system glucose-specific IIA component"/>
    <property type="match status" value="1"/>
</dbReference>
<dbReference type="PROSITE" id="PS51350">
    <property type="entry name" value="PTS_HPR_DOM"/>
    <property type="match status" value="1"/>
</dbReference>
<dbReference type="Gene3D" id="2.70.70.10">
    <property type="entry name" value="Glucose Permease (Domain IIA)"/>
    <property type="match status" value="1"/>
</dbReference>
<evidence type="ECO:0000256" key="14">
    <source>
        <dbReference type="SAM" id="MobiDB-lite"/>
    </source>
</evidence>
<comment type="caution">
    <text evidence="17">The sequence shown here is derived from an EMBL/GenBank/DDBJ whole genome shotgun (WGS) entry which is preliminary data.</text>
</comment>
<dbReference type="SUPFAM" id="SSF52009">
    <property type="entry name" value="Phosphohistidine domain"/>
    <property type="match status" value="1"/>
</dbReference>
<dbReference type="InterPro" id="IPR001127">
    <property type="entry name" value="PTS_EIIA_1_perm"/>
</dbReference>
<evidence type="ECO:0000256" key="6">
    <source>
        <dbReference type="ARBA" id="ARBA00022448"/>
    </source>
</evidence>
<dbReference type="InterPro" id="IPR036618">
    <property type="entry name" value="PtsI_HPr-bd_sf"/>
</dbReference>
<dbReference type="EMBL" id="QAOG01000003">
    <property type="protein sequence ID" value="PTQ60230.1"/>
    <property type="molecule type" value="Genomic_DNA"/>
</dbReference>
<dbReference type="InterPro" id="IPR008731">
    <property type="entry name" value="PTS_EIN"/>
</dbReference>
<sequence length="869" mass="89352">MKPIILTSPLQGWASPLEAVPDPVFAERMMGDGIAVDPTGDCLHAPCDAVVLSVHASGHAITLRTAEGAELLMHIGLDTVALGGRGFSPCVTEGATVERGDPLIRFDLDLLVCEARAVITPVIVTNPDRFTILHRETDRLVGVGEAMMTLEPRDGAADVAIVEGDTVRRTIVVPLVHGIHARPAARIGETARKFVSEVKVTKGALVESDRREGNVRSPVALMALGIKLGDEITIAATGPDAADALAAIGDLILGGMGEKAGSAPTTPAATSVFPREGGGPGISNDSVPGSWPPASAGEQGAGKQATTLPADGRLPGVTASPGIAIGQAGLFRLAEIAVVREGADATTERTALDAALATVADRLATKSATATGAERAILTAHTALLDDPTLTDDAHAAITRGDSAAYAWRTAIRAQADALHATGDARLAERADDMLDLERQVLRALAGEDLDERLSFPPGTILLADDLLPSHLLGLDTASIVGFCVERGGPTSHVAILAATMGLPALVAMGPALAEIAAGTPLVLDAGAGLLHVAPDAATRATAQTAFDAQTERRRAALANAARECRTQDGVRIEAFANLGSADDADVAVRNGAEGCGLLRTEFLFLERDSAPSVEEQTADYQRIATTLDGRPLIVRLLDIGGDKPAPYLPIAAEENPALGLRGIRVGLAHPEMLDAQLRAILAVRPAGQCRIMVPMIASLAELRAVRTALDAAAAATGHTEPVALGIMIETPAAAITADLLASEADFLSIGTNDLTQYALAMDRGNPAVASDLDGLHPAVLRLIARTCEGGAVHGKWTGVCGGLASDPLAVPILIGLGVTELSSAPALVPEIKALVATLTIDACRAHAAAAMSCISAADVRTLARSFRP</sequence>
<comment type="cofactor">
    <cofactor evidence="2">
        <name>Mg(2+)</name>
        <dbReference type="ChEBI" id="CHEBI:18420"/>
    </cofactor>
</comment>
<dbReference type="SUPFAM" id="SSF55594">
    <property type="entry name" value="HPr-like"/>
    <property type="match status" value="1"/>
</dbReference>
<dbReference type="GO" id="GO:0046872">
    <property type="term" value="F:metal ion binding"/>
    <property type="evidence" value="ECO:0007669"/>
    <property type="project" value="UniProtKB-KW"/>
</dbReference>
<dbReference type="CDD" id="cd00367">
    <property type="entry name" value="PTS-HPr_like"/>
    <property type="match status" value="1"/>
</dbReference>
<reference evidence="17 18" key="1">
    <citation type="submission" date="2018-04" db="EMBL/GenBank/DDBJ databases">
        <title>Genomic Encyclopedia of Type Strains, Phase III (KMG-III): the genomes of soil and plant-associated and newly described type strains.</title>
        <authorList>
            <person name="Whitman W."/>
        </authorList>
    </citation>
    <scope>NUCLEOTIDE SEQUENCE [LARGE SCALE GENOMIC DNA]</scope>
    <source>
        <strain evidence="17 18">MA101b</strain>
    </source>
</reference>
<feature type="domain" description="HPr" evidence="16">
    <location>
        <begin position="166"/>
        <end position="259"/>
    </location>
</feature>
<evidence type="ECO:0000259" key="15">
    <source>
        <dbReference type="PROSITE" id="PS51093"/>
    </source>
</evidence>
<dbReference type="SUPFAM" id="SSF51261">
    <property type="entry name" value="Duplicated hybrid motif"/>
    <property type="match status" value="1"/>
</dbReference>